<dbReference type="OrthoDB" id="2913095at2759"/>
<dbReference type="Pfam" id="PF17109">
    <property type="entry name" value="Goodbye"/>
    <property type="match status" value="1"/>
</dbReference>
<feature type="region of interest" description="Disordered" evidence="2">
    <location>
        <begin position="476"/>
        <end position="542"/>
    </location>
</feature>
<dbReference type="PANTHER" id="PTHR10039">
    <property type="entry name" value="AMELOGENIN"/>
    <property type="match status" value="1"/>
</dbReference>
<protein>
    <submittedName>
        <fullName evidence="5">Uncharacterized protein</fullName>
    </submittedName>
</protein>
<dbReference type="InterPro" id="IPR011990">
    <property type="entry name" value="TPR-like_helical_dom_sf"/>
</dbReference>
<dbReference type="KEGG" id="pfj:MYCFIDRAFT_192695"/>
<reference evidence="5 6" key="1">
    <citation type="journal article" date="2012" name="PLoS Pathog.">
        <title>Diverse lifestyles and strategies of plant pathogenesis encoded in the genomes of eighteen Dothideomycetes fungi.</title>
        <authorList>
            <person name="Ohm R.A."/>
            <person name="Feau N."/>
            <person name="Henrissat B."/>
            <person name="Schoch C.L."/>
            <person name="Horwitz B.A."/>
            <person name="Barry K.W."/>
            <person name="Condon B.J."/>
            <person name="Copeland A.C."/>
            <person name="Dhillon B."/>
            <person name="Glaser F."/>
            <person name="Hesse C.N."/>
            <person name="Kosti I."/>
            <person name="LaButti K."/>
            <person name="Lindquist E.A."/>
            <person name="Lucas S."/>
            <person name="Salamov A.A."/>
            <person name="Bradshaw R.E."/>
            <person name="Ciuffetti L."/>
            <person name="Hamelin R.C."/>
            <person name="Kema G.H.J."/>
            <person name="Lawrence C."/>
            <person name="Scott J.A."/>
            <person name="Spatafora J.W."/>
            <person name="Turgeon B.G."/>
            <person name="de Wit P.J.G.M."/>
            <person name="Zhong S."/>
            <person name="Goodwin S.B."/>
            <person name="Grigoriev I.V."/>
        </authorList>
    </citation>
    <scope>NUCLEOTIDE SEQUENCE [LARGE SCALE GENOMIC DNA]</scope>
    <source>
        <strain evidence="5 6">CIRAD86</strain>
    </source>
</reference>
<dbReference type="InterPro" id="IPR031350">
    <property type="entry name" value="Goodbye_dom"/>
</dbReference>
<sequence length="752" mass="83184">MDQTEQRAQQFRKLWATALAQYNRETRLNIEDPAIPHPRNVDELISSLKLQHAEFGEDTRSNAFTNIIKGAIGPFNFLSNSVGSTVAPAGRGVTQSFDAVSGLFEELGQCTKRLNEVSHEEIPDALLPVYQLMLIGLMNVLALATKVTFRQMKDVKEGDHQMVINLKKKFRSAFQNVDEYIKQLLYGGNGEVQGAIGEIKKLVERESLVMQAVITRKTTRIEAVVKETDTKIELLIQQQRSFSIEIGQVVIDLKSSTAEMSKKVDKISDKIDAGLAETRRNNAVSKANQEEMMAGIKQILQLSSSKDGSTSNEPVAKAVMNRSNNKHDTLTSLRVRLDIKKTEKANAAALDMTSGPPELHDTSNWILQEPAVRDWLDGRTRLAIVSGEPGFGKTFLAGRAVRELLSKHKPGSQSNDRVVAYFFGRKAHPELGSVNAILRTLAFQLAASDKVYAKYLSELFENKTIGKGQSGLFMCETSTVSPDDGEEDVVQQELSEAEDSTPASQVKDQSTEPFEAAENGREQAPKLTGLPTSATPTDSVETATAQKATLQAVVDSIAGKHKLDFSYEQYLVENIAGLWKLLFCEYYKSSKTSACMLRDDGFDEDKSFAFENADASAILAAAEWAGRDKNAVWHGRVASALRDAGDYDESHIYYRQAIQMDEGTWHFHSGLAYKFLEQGDYSNAANSMKVAVAFVGIYAYCLEAEPLLRQVAFSSSQLTTINNLTADARTSSDGLRWTKFRTETTNRKGIKT</sequence>
<dbReference type="EMBL" id="KB446555">
    <property type="protein sequence ID" value="EME88554.1"/>
    <property type="molecule type" value="Genomic_DNA"/>
</dbReference>
<dbReference type="Proteomes" id="UP000016932">
    <property type="component" value="Unassembled WGS sequence"/>
</dbReference>
<proteinExistence type="predicted"/>
<dbReference type="InterPro" id="IPR056884">
    <property type="entry name" value="NPHP3-like_N"/>
</dbReference>
<dbReference type="Pfam" id="PF24883">
    <property type="entry name" value="NPHP3_N"/>
    <property type="match status" value="1"/>
</dbReference>
<dbReference type="PANTHER" id="PTHR10039:SF17">
    <property type="entry name" value="FUNGAL STAND N-TERMINAL GOODBYE DOMAIN-CONTAINING PROTEIN-RELATED"/>
    <property type="match status" value="1"/>
</dbReference>
<evidence type="ECO:0000256" key="1">
    <source>
        <dbReference type="ARBA" id="ARBA00022737"/>
    </source>
</evidence>
<name>N1Q7D2_PSEFD</name>
<gene>
    <name evidence="5" type="ORF">MYCFIDRAFT_192695</name>
</gene>
<organism evidence="5 6">
    <name type="scientific">Pseudocercospora fijiensis (strain CIRAD86)</name>
    <name type="common">Black leaf streak disease fungus</name>
    <name type="synonym">Mycosphaerella fijiensis</name>
    <dbReference type="NCBI Taxonomy" id="383855"/>
    <lineage>
        <taxon>Eukaryota</taxon>
        <taxon>Fungi</taxon>
        <taxon>Dikarya</taxon>
        <taxon>Ascomycota</taxon>
        <taxon>Pezizomycotina</taxon>
        <taxon>Dothideomycetes</taxon>
        <taxon>Dothideomycetidae</taxon>
        <taxon>Mycosphaerellales</taxon>
        <taxon>Mycosphaerellaceae</taxon>
        <taxon>Pseudocercospora</taxon>
    </lineage>
</organism>
<evidence type="ECO:0000256" key="2">
    <source>
        <dbReference type="SAM" id="MobiDB-lite"/>
    </source>
</evidence>
<feature type="compositionally biased region" description="Polar residues" evidence="2">
    <location>
        <begin position="501"/>
        <end position="512"/>
    </location>
</feature>
<dbReference type="GeneID" id="19335291"/>
<evidence type="ECO:0000313" key="6">
    <source>
        <dbReference type="Proteomes" id="UP000016932"/>
    </source>
</evidence>
<accession>N1Q7D2</accession>
<evidence type="ECO:0000259" key="3">
    <source>
        <dbReference type="Pfam" id="PF17109"/>
    </source>
</evidence>
<evidence type="ECO:0000259" key="4">
    <source>
        <dbReference type="Pfam" id="PF24883"/>
    </source>
</evidence>
<feature type="domain" description="Nephrocystin 3-like N-terminal" evidence="4">
    <location>
        <begin position="362"/>
        <end position="464"/>
    </location>
</feature>
<dbReference type="VEuPathDB" id="FungiDB:MYCFIDRAFT_192695"/>
<feature type="compositionally biased region" description="Acidic residues" evidence="2">
    <location>
        <begin position="483"/>
        <end position="499"/>
    </location>
</feature>
<dbReference type="eggNOG" id="ENOG502RJRG">
    <property type="taxonomic scope" value="Eukaryota"/>
</dbReference>
<keyword evidence="6" id="KW-1185">Reference proteome</keyword>
<keyword evidence="1" id="KW-0677">Repeat</keyword>
<dbReference type="SUPFAM" id="SSF48452">
    <property type="entry name" value="TPR-like"/>
    <property type="match status" value="1"/>
</dbReference>
<dbReference type="RefSeq" id="XP_007921545.1">
    <property type="nucleotide sequence ID" value="XM_007923354.1"/>
</dbReference>
<dbReference type="Gene3D" id="1.25.40.10">
    <property type="entry name" value="Tetratricopeptide repeat domain"/>
    <property type="match status" value="1"/>
</dbReference>
<dbReference type="AlphaFoldDB" id="N1Q7D2"/>
<evidence type="ECO:0000313" key="5">
    <source>
        <dbReference type="EMBL" id="EME88554.1"/>
    </source>
</evidence>
<feature type="compositionally biased region" description="Polar residues" evidence="2">
    <location>
        <begin position="530"/>
        <end position="542"/>
    </location>
</feature>
<dbReference type="HOGENOM" id="CLU_370108_0_0_1"/>
<feature type="domain" description="Fungal STAND N-terminal Goodbye" evidence="3">
    <location>
        <begin position="15"/>
        <end position="114"/>
    </location>
</feature>